<dbReference type="PANTHER" id="PTHR23355:SF9">
    <property type="entry name" value="DIS3-LIKE EXONUCLEASE 2"/>
    <property type="match status" value="1"/>
</dbReference>
<dbReference type="GO" id="GO:0010587">
    <property type="term" value="P:miRNA catabolic process"/>
    <property type="evidence" value="ECO:0007669"/>
    <property type="project" value="TreeGrafter"/>
</dbReference>
<dbReference type="GO" id="GO:0006402">
    <property type="term" value="P:mRNA catabolic process"/>
    <property type="evidence" value="ECO:0007669"/>
    <property type="project" value="TreeGrafter"/>
</dbReference>
<keyword evidence="3" id="KW-1185">Reference proteome</keyword>
<organism evidence="2 3">
    <name type="scientific">Alligator mississippiensis</name>
    <name type="common">American alligator</name>
    <dbReference type="NCBI Taxonomy" id="8496"/>
    <lineage>
        <taxon>Eukaryota</taxon>
        <taxon>Metazoa</taxon>
        <taxon>Chordata</taxon>
        <taxon>Craniata</taxon>
        <taxon>Vertebrata</taxon>
        <taxon>Euteleostomi</taxon>
        <taxon>Archelosauria</taxon>
        <taxon>Archosauria</taxon>
        <taxon>Crocodylia</taxon>
        <taxon>Alligatoridae</taxon>
        <taxon>Alligatorinae</taxon>
        <taxon>Alligator</taxon>
    </lineage>
</organism>
<dbReference type="Proteomes" id="UP000050525">
    <property type="component" value="Unassembled WGS sequence"/>
</dbReference>
<comment type="caution">
    <text evidence="2">The sequence shown here is derived from an EMBL/GenBank/DDBJ whole genome shotgun (WGS) entry which is preliminary data.</text>
</comment>
<dbReference type="SUPFAM" id="SSF50249">
    <property type="entry name" value="Nucleic acid-binding proteins"/>
    <property type="match status" value="1"/>
</dbReference>
<dbReference type="InterPro" id="IPR050180">
    <property type="entry name" value="RNR_Ribonuclease"/>
</dbReference>
<dbReference type="eggNOG" id="KOG2102">
    <property type="taxonomic scope" value="Eukaryota"/>
</dbReference>
<proteinExistence type="predicted"/>
<evidence type="ECO:0000313" key="2">
    <source>
        <dbReference type="EMBL" id="KYO25328.1"/>
    </source>
</evidence>
<feature type="domain" description="RNB" evidence="1">
    <location>
        <begin position="1"/>
        <end position="137"/>
    </location>
</feature>
<dbReference type="PANTHER" id="PTHR23355">
    <property type="entry name" value="RIBONUCLEASE"/>
    <property type="match status" value="1"/>
</dbReference>
<dbReference type="STRING" id="8496.A0A151MLB8"/>
<dbReference type="EMBL" id="AKHW03005852">
    <property type="protein sequence ID" value="KYO25328.1"/>
    <property type="molecule type" value="Genomic_DNA"/>
</dbReference>
<dbReference type="GO" id="GO:0003723">
    <property type="term" value="F:RNA binding"/>
    <property type="evidence" value="ECO:0007669"/>
    <property type="project" value="InterPro"/>
</dbReference>
<name>A0A151MLB8_ALLMI</name>
<evidence type="ECO:0000313" key="3">
    <source>
        <dbReference type="Proteomes" id="UP000050525"/>
    </source>
</evidence>
<dbReference type="GO" id="GO:0000175">
    <property type="term" value="F:3'-5'-RNA exonuclease activity"/>
    <property type="evidence" value="ECO:0007669"/>
    <property type="project" value="TreeGrafter"/>
</dbReference>
<protein>
    <recommendedName>
        <fullName evidence="1">RNB domain-containing protein</fullName>
    </recommendedName>
</protein>
<dbReference type="Pfam" id="PF00773">
    <property type="entry name" value="RNB"/>
    <property type="match status" value="1"/>
</dbReference>
<dbReference type="GO" id="GO:0000932">
    <property type="term" value="C:P-body"/>
    <property type="evidence" value="ECO:0007669"/>
    <property type="project" value="TreeGrafter"/>
</dbReference>
<dbReference type="InterPro" id="IPR001900">
    <property type="entry name" value="RNase_II/R"/>
</dbReference>
<accession>A0A151MLB8</accession>
<dbReference type="InterPro" id="IPR012340">
    <property type="entry name" value="NA-bd_OB-fold"/>
</dbReference>
<sequence length="138" mass="16074">MLPKLLCEELCSLNPLRDRLTFSVLWKLTPEGKILDEWFGRTIICSCVKLSYDHAQSMIECPEKVLSPEELPPISPQHTTEEIHWAVLNLHRIAKQLRKQRFIDGALRLDQLKLSFTLDKESGMPQGCYVYQYRDSNK</sequence>
<evidence type="ECO:0000259" key="1">
    <source>
        <dbReference type="Pfam" id="PF00773"/>
    </source>
</evidence>
<reference evidence="2 3" key="1">
    <citation type="journal article" date="2012" name="Genome Biol.">
        <title>Sequencing three crocodilian genomes to illuminate the evolution of archosaurs and amniotes.</title>
        <authorList>
            <person name="St John J.A."/>
            <person name="Braun E.L."/>
            <person name="Isberg S.R."/>
            <person name="Miles L.G."/>
            <person name="Chong A.Y."/>
            <person name="Gongora J."/>
            <person name="Dalzell P."/>
            <person name="Moran C."/>
            <person name="Bed'hom B."/>
            <person name="Abzhanov A."/>
            <person name="Burgess S.C."/>
            <person name="Cooksey A.M."/>
            <person name="Castoe T.A."/>
            <person name="Crawford N.G."/>
            <person name="Densmore L.D."/>
            <person name="Drew J.C."/>
            <person name="Edwards S.V."/>
            <person name="Faircloth B.C."/>
            <person name="Fujita M.K."/>
            <person name="Greenwold M.J."/>
            <person name="Hoffmann F.G."/>
            <person name="Howard J.M."/>
            <person name="Iguchi T."/>
            <person name="Janes D.E."/>
            <person name="Khan S.Y."/>
            <person name="Kohno S."/>
            <person name="de Koning A.J."/>
            <person name="Lance S.L."/>
            <person name="McCarthy F.M."/>
            <person name="McCormack J.E."/>
            <person name="Merchant M.E."/>
            <person name="Peterson D.G."/>
            <person name="Pollock D.D."/>
            <person name="Pourmand N."/>
            <person name="Raney B.J."/>
            <person name="Roessler K.A."/>
            <person name="Sanford J.R."/>
            <person name="Sawyer R.H."/>
            <person name="Schmidt C.J."/>
            <person name="Triplett E.W."/>
            <person name="Tuberville T.D."/>
            <person name="Venegas-Anaya M."/>
            <person name="Howard J.T."/>
            <person name="Jarvis E.D."/>
            <person name="Guillette L.J.Jr."/>
            <person name="Glenn T.C."/>
            <person name="Green R.E."/>
            <person name="Ray D.A."/>
        </authorList>
    </citation>
    <scope>NUCLEOTIDE SEQUENCE [LARGE SCALE GENOMIC DNA]</scope>
    <source>
        <strain evidence="2">KSC_2009_1</strain>
    </source>
</reference>
<gene>
    <name evidence="2" type="ORF">Y1Q_0002217</name>
</gene>
<dbReference type="AlphaFoldDB" id="A0A151MLB8"/>